<evidence type="ECO:0000259" key="1">
    <source>
        <dbReference type="Pfam" id="PF21806"/>
    </source>
</evidence>
<sequence>MFTETELEAFFDEHLTTSAFRLEALDHYEVDSDGDDFARFKAGEADPDWERKNAWLEVLRAEREAGIREYRVRVLRTPLNDYLRYECEWGYVLNAEAGEEIHVLDLAECELPAEVVDHDFWLIDDTYPLRMHYGEAGEFIGAELVGSLDRYQKARDAALAAAEPFERWWARHPEEWRANRPV</sequence>
<dbReference type="EMBL" id="JAAXPG010000028">
    <property type="protein sequence ID" value="NKZ00853.1"/>
    <property type="molecule type" value="Genomic_DNA"/>
</dbReference>
<name>A0A7X6RT02_9ACTN</name>
<feature type="domain" description="DUF6879" evidence="1">
    <location>
        <begin position="6"/>
        <end position="170"/>
    </location>
</feature>
<reference evidence="2 3" key="1">
    <citation type="submission" date="2020-04" db="EMBL/GenBank/DDBJ databases">
        <title>MicrobeNet Type strains.</title>
        <authorList>
            <person name="Nicholson A.C."/>
        </authorList>
    </citation>
    <scope>NUCLEOTIDE SEQUENCE [LARGE SCALE GENOMIC DNA]</scope>
    <source>
        <strain evidence="2 3">ATCC 23612</strain>
    </source>
</reference>
<dbReference type="Pfam" id="PF21806">
    <property type="entry name" value="DUF6879"/>
    <property type="match status" value="1"/>
</dbReference>
<evidence type="ECO:0000313" key="3">
    <source>
        <dbReference type="Proteomes" id="UP000553209"/>
    </source>
</evidence>
<dbReference type="AlphaFoldDB" id="A0A7X6RT02"/>
<gene>
    <name evidence="2" type="ORF">HGB44_24740</name>
</gene>
<dbReference type="Proteomes" id="UP000553209">
    <property type="component" value="Unassembled WGS sequence"/>
</dbReference>
<proteinExistence type="predicted"/>
<accession>A0A7X6RT02</accession>
<keyword evidence="3" id="KW-1185">Reference proteome</keyword>
<protein>
    <recommendedName>
        <fullName evidence="1">DUF6879 domain-containing protein</fullName>
    </recommendedName>
</protein>
<evidence type="ECO:0000313" key="2">
    <source>
        <dbReference type="EMBL" id="NKZ00853.1"/>
    </source>
</evidence>
<comment type="caution">
    <text evidence="2">The sequence shown here is derived from an EMBL/GenBank/DDBJ whole genome shotgun (WGS) entry which is preliminary data.</text>
</comment>
<organism evidence="2 3">
    <name type="scientific">Nocardiopsis alborubida</name>
    <dbReference type="NCBI Taxonomy" id="146802"/>
    <lineage>
        <taxon>Bacteria</taxon>
        <taxon>Bacillati</taxon>
        <taxon>Actinomycetota</taxon>
        <taxon>Actinomycetes</taxon>
        <taxon>Streptosporangiales</taxon>
        <taxon>Nocardiopsidaceae</taxon>
        <taxon>Nocardiopsis</taxon>
    </lineage>
</organism>
<dbReference type="InterPro" id="IPR049244">
    <property type="entry name" value="DUF6879"/>
</dbReference>
<dbReference type="RefSeq" id="WP_061080059.1">
    <property type="nucleotide sequence ID" value="NZ_JAAXPG010000028.1"/>
</dbReference>